<organism evidence="2 3">
    <name type="scientific">Linum trigynum</name>
    <dbReference type="NCBI Taxonomy" id="586398"/>
    <lineage>
        <taxon>Eukaryota</taxon>
        <taxon>Viridiplantae</taxon>
        <taxon>Streptophyta</taxon>
        <taxon>Embryophyta</taxon>
        <taxon>Tracheophyta</taxon>
        <taxon>Spermatophyta</taxon>
        <taxon>Magnoliopsida</taxon>
        <taxon>eudicotyledons</taxon>
        <taxon>Gunneridae</taxon>
        <taxon>Pentapetalae</taxon>
        <taxon>rosids</taxon>
        <taxon>fabids</taxon>
        <taxon>Malpighiales</taxon>
        <taxon>Linaceae</taxon>
        <taxon>Linum</taxon>
    </lineage>
</organism>
<evidence type="ECO:0000313" key="2">
    <source>
        <dbReference type="EMBL" id="CAL1383484.1"/>
    </source>
</evidence>
<evidence type="ECO:0008006" key="4">
    <source>
        <dbReference type="Google" id="ProtNLM"/>
    </source>
</evidence>
<evidence type="ECO:0000256" key="1">
    <source>
        <dbReference type="SAM" id="SignalP"/>
    </source>
</evidence>
<name>A0AAV2ECC5_9ROSI</name>
<feature type="chain" id="PRO_5043382415" description="Secreted protein" evidence="1">
    <location>
        <begin position="22"/>
        <end position="76"/>
    </location>
</feature>
<accession>A0AAV2ECC5</accession>
<dbReference type="Proteomes" id="UP001497516">
    <property type="component" value="Chromosome 4"/>
</dbReference>
<keyword evidence="3" id="KW-1185">Reference proteome</keyword>
<feature type="signal peptide" evidence="1">
    <location>
        <begin position="1"/>
        <end position="21"/>
    </location>
</feature>
<dbReference type="AlphaFoldDB" id="A0AAV2ECC5"/>
<gene>
    <name evidence="2" type="ORF">LTRI10_LOCUS24754</name>
</gene>
<evidence type="ECO:0000313" key="3">
    <source>
        <dbReference type="Proteomes" id="UP001497516"/>
    </source>
</evidence>
<dbReference type="EMBL" id="OZ034817">
    <property type="protein sequence ID" value="CAL1383484.1"/>
    <property type="molecule type" value="Genomic_DNA"/>
</dbReference>
<reference evidence="2 3" key="1">
    <citation type="submission" date="2024-04" db="EMBL/GenBank/DDBJ databases">
        <authorList>
            <person name="Fracassetti M."/>
        </authorList>
    </citation>
    <scope>NUCLEOTIDE SEQUENCE [LARGE SCALE GENOMIC DNA]</scope>
</reference>
<proteinExistence type="predicted"/>
<protein>
    <recommendedName>
        <fullName evidence="4">Secreted protein</fullName>
    </recommendedName>
</protein>
<sequence length="76" mass="8625">MYLYTIFNLLSLLFHFLPSGPRRHNPTFKSKPTVPLSRWNGQTNLFTVSIHARQSPSHLFSSTTTAVMPSYTVVVS</sequence>
<keyword evidence="1" id="KW-0732">Signal</keyword>